<reference evidence="3 4" key="1">
    <citation type="submission" date="2016-04" db="EMBL/GenBank/DDBJ databases">
        <title>Genome sequence of Clostridium magnum DSM 2767.</title>
        <authorList>
            <person name="Poehlein A."/>
            <person name="Uhlig R."/>
            <person name="Fischer R."/>
            <person name="Bahl H."/>
            <person name="Daniel R."/>
        </authorList>
    </citation>
    <scope>NUCLEOTIDE SEQUENCE [LARGE SCALE GENOMIC DNA]</scope>
    <source>
        <strain evidence="3 4">DSM 2767</strain>
    </source>
</reference>
<dbReference type="AlphaFoldDB" id="A0A162QIF8"/>
<dbReference type="Pfam" id="PF12844">
    <property type="entry name" value="HTH_19"/>
    <property type="match status" value="1"/>
</dbReference>
<dbReference type="EMBL" id="LWAE01000016">
    <property type="protein sequence ID" value="KZL88565.1"/>
    <property type="molecule type" value="Genomic_DNA"/>
</dbReference>
<dbReference type="CDD" id="cd00093">
    <property type="entry name" value="HTH_XRE"/>
    <property type="match status" value="1"/>
</dbReference>
<evidence type="ECO:0000256" key="1">
    <source>
        <dbReference type="ARBA" id="ARBA00023125"/>
    </source>
</evidence>
<keyword evidence="1" id="KW-0238">DNA-binding</keyword>
<dbReference type="SMART" id="SM00530">
    <property type="entry name" value="HTH_XRE"/>
    <property type="match status" value="1"/>
</dbReference>
<gene>
    <name evidence="3" type="primary">xre_1</name>
    <name evidence="3" type="ORF">CLMAG_60580</name>
</gene>
<dbReference type="Proteomes" id="UP000076603">
    <property type="component" value="Unassembled WGS sequence"/>
</dbReference>
<name>A0A162QIF8_9CLOT</name>
<sequence length="143" mass="16912">MDTFGNRFKNLRLYKKYTQEQLINDFNEKFHYTLTKSAISQYENDKRIPEISLLINLASYFEVSIDYLLCVDDIVYEQKTEYSLDNEHIVELNQLVNKILHLFDNNNKITLNGNIISPKTKELFINCIEVALELAQKNENKIK</sequence>
<dbReference type="InterPro" id="IPR010982">
    <property type="entry name" value="Lambda_DNA-bd_dom_sf"/>
</dbReference>
<dbReference type="PROSITE" id="PS50943">
    <property type="entry name" value="HTH_CROC1"/>
    <property type="match status" value="1"/>
</dbReference>
<dbReference type="InterPro" id="IPR001387">
    <property type="entry name" value="Cro/C1-type_HTH"/>
</dbReference>
<accession>A0A162QIF8</accession>
<dbReference type="PANTHER" id="PTHR46558:SF11">
    <property type="entry name" value="HTH-TYPE TRANSCRIPTIONAL REGULATOR XRE"/>
    <property type="match status" value="1"/>
</dbReference>
<dbReference type="PATRIC" id="fig|1121326.3.peg.6120"/>
<keyword evidence="4" id="KW-1185">Reference proteome</keyword>
<comment type="caution">
    <text evidence="3">The sequence shown here is derived from an EMBL/GenBank/DDBJ whole genome shotgun (WGS) entry which is preliminary data.</text>
</comment>
<evidence type="ECO:0000259" key="2">
    <source>
        <dbReference type="PROSITE" id="PS50943"/>
    </source>
</evidence>
<dbReference type="SUPFAM" id="SSF47413">
    <property type="entry name" value="lambda repressor-like DNA-binding domains"/>
    <property type="match status" value="1"/>
</dbReference>
<organism evidence="3 4">
    <name type="scientific">Clostridium magnum DSM 2767</name>
    <dbReference type="NCBI Taxonomy" id="1121326"/>
    <lineage>
        <taxon>Bacteria</taxon>
        <taxon>Bacillati</taxon>
        <taxon>Bacillota</taxon>
        <taxon>Clostridia</taxon>
        <taxon>Eubacteriales</taxon>
        <taxon>Clostridiaceae</taxon>
        <taxon>Clostridium</taxon>
    </lineage>
</organism>
<dbReference type="Gene3D" id="1.10.260.40">
    <property type="entry name" value="lambda repressor-like DNA-binding domains"/>
    <property type="match status" value="1"/>
</dbReference>
<dbReference type="STRING" id="1121326.CLMAG_60580"/>
<dbReference type="PANTHER" id="PTHR46558">
    <property type="entry name" value="TRACRIPTIONAL REGULATORY PROTEIN-RELATED-RELATED"/>
    <property type="match status" value="1"/>
</dbReference>
<evidence type="ECO:0000313" key="4">
    <source>
        <dbReference type="Proteomes" id="UP000076603"/>
    </source>
</evidence>
<dbReference type="OrthoDB" id="1766270at2"/>
<dbReference type="GO" id="GO:0003677">
    <property type="term" value="F:DNA binding"/>
    <property type="evidence" value="ECO:0007669"/>
    <property type="project" value="UniProtKB-KW"/>
</dbReference>
<dbReference type="RefSeq" id="WP_066630799.1">
    <property type="nucleotide sequence ID" value="NZ_FQXL01000037.1"/>
</dbReference>
<proteinExistence type="predicted"/>
<protein>
    <submittedName>
        <fullName evidence="3">HTH-type transcriptional regulator Xre</fullName>
    </submittedName>
</protein>
<evidence type="ECO:0000313" key="3">
    <source>
        <dbReference type="EMBL" id="KZL88565.1"/>
    </source>
</evidence>
<feature type="domain" description="HTH cro/C1-type" evidence="2">
    <location>
        <begin position="34"/>
        <end position="68"/>
    </location>
</feature>